<evidence type="ECO:0000256" key="12">
    <source>
        <dbReference type="SAM" id="MobiDB-lite"/>
    </source>
</evidence>
<dbReference type="AlphaFoldDB" id="A0A6P7YTC0"/>
<comment type="similarity">
    <text evidence="2">Belongs to the CD99 family.</text>
</comment>
<evidence type="ECO:0000256" key="5">
    <source>
        <dbReference type="ARBA" id="ARBA00022729"/>
    </source>
</evidence>
<keyword evidence="6" id="KW-0130">Cell adhesion</keyword>
<keyword evidence="3" id="KW-1003">Cell membrane</keyword>
<keyword evidence="9 13" id="KW-0472">Membrane</keyword>
<dbReference type="GeneID" id="115474919"/>
<sequence length="282" mass="29818">MAAARSPGPLLLLLLTALCWGAYGTDDFSLEDAVDGIPTKKPDPKPPGKPSFGSADPKPPGKPSFGSADPKPPRKPSSGSDDFNLDDYFDTPSKTTTKRPRTTTKSPAKKTDQSIWNLLDVTTTKSPKTNKPVPQNKPGPKDFDLSDALDNQNDRQGGKQNSNTGGGGFSDSDLADILDDGSYKPDKKKGGDGGGDSASDSMAETGTIAGIASALAMALIGAVSSYISYQQKKFCFSIQQGLNAEYVKGENMEGVVTEEPPVKYTALDMQASEPPPYEHPKI</sequence>
<feature type="signal peptide" evidence="14">
    <location>
        <begin position="1"/>
        <end position="24"/>
    </location>
</feature>
<evidence type="ECO:0000256" key="7">
    <source>
        <dbReference type="ARBA" id="ARBA00022949"/>
    </source>
</evidence>
<accession>A0A6P7YTC0</accession>
<evidence type="ECO:0000256" key="8">
    <source>
        <dbReference type="ARBA" id="ARBA00022989"/>
    </source>
</evidence>
<dbReference type="OrthoDB" id="8961553at2759"/>
<dbReference type="GO" id="GO:0005886">
    <property type="term" value="C:plasma membrane"/>
    <property type="evidence" value="ECO:0007669"/>
    <property type="project" value="TreeGrafter"/>
</dbReference>
<evidence type="ECO:0000256" key="2">
    <source>
        <dbReference type="ARBA" id="ARBA00008763"/>
    </source>
</evidence>
<keyword evidence="15" id="KW-1185">Reference proteome</keyword>
<evidence type="ECO:0000313" key="15">
    <source>
        <dbReference type="Proteomes" id="UP000515156"/>
    </source>
</evidence>
<gene>
    <name evidence="16" type="primary">CD99L2</name>
</gene>
<dbReference type="GO" id="GO:0072683">
    <property type="term" value="P:T cell extravasation"/>
    <property type="evidence" value="ECO:0007669"/>
    <property type="project" value="TreeGrafter"/>
</dbReference>
<evidence type="ECO:0000313" key="16">
    <source>
        <dbReference type="RefSeq" id="XP_030066484.1"/>
    </source>
</evidence>
<dbReference type="GO" id="GO:0034109">
    <property type="term" value="P:homotypic cell-cell adhesion"/>
    <property type="evidence" value="ECO:0007669"/>
    <property type="project" value="TreeGrafter"/>
</dbReference>
<proteinExistence type="inferred from homology"/>
<keyword evidence="4 13" id="KW-0812">Transmembrane</keyword>
<evidence type="ECO:0000256" key="10">
    <source>
        <dbReference type="ARBA" id="ARBA00037814"/>
    </source>
</evidence>
<dbReference type="RefSeq" id="XP_030066484.1">
    <property type="nucleotide sequence ID" value="XM_030210624.1"/>
</dbReference>
<dbReference type="InterPro" id="IPR022078">
    <property type="entry name" value="CD99L2"/>
</dbReference>
<dbReference type="FunCoup" id="A0A6P7YTC0">
    <property type="interactions" value="507"/>
</dbReference>
<dbReference type="InParanoid" id="A0A6P7YTC0"/>
<feature type="region of interest" description="Disordered" evidence="12">
    <location>
        <begin position="32"/>
        <end position="201"/>
    </location>
</feature>
<feature type="compositionally biased region" description="Basic and acidic residues" evidence="12">
    <location>
        <begin position="181"/>
        <end position="191"/>
    </location>
</feature>
<keyword evidence="8 13" id="KW-1133">Transmembrane helix</keyword>
<evidence type="ECO:0000256" key="9">
    <source>
        <dbReference type="ARBA" id="ARBA00023136"/>
    </source>
</evidence>
<dbReference type="KEGG" id="muo:115474919"/>
<evidence type="ECO:0000256" key="3">
    <source>
        <dbReference type="ARBA" id="ARBA00022475"/>
    </source>
</evidence>
<organism evidence="15 16">
    <name type="scientific">Microcaecilia unicolor</name>
    <dbReference type="NCBI Taxonomy" id="1415580"/>
    <lineage>
        <taxon>Eukaryota</taxon>
        <taxon>Metazoa</taxon>
        <taxon>Chordata</taxon>
        <taxon>Craniata</taxon>
        <taxon>Vertebrata</taxon>
        <taxon>Euteleostomi</taxon>
        <taxon>Amphibia</taxon>
        <taxon>Gymnophiona</taxon>
        <taxon>Siphonopidae</taxon>
        <taxon>Microcaecilia</taxon>
    </lineage>
</organism>
<dbReference type="CTD" id="83692"/>
<protein>
    <recommendedName>
        <fullName evidence="11">CD99 antigen-like protein 2</fullName>
    </recommendedName>
</protein>
<dbReference type="Proteomes" id="UP000515156">
    <property type="component" value="Chromosome 7"/>
</dbReference>
<feature type="compositionally biased region" description="Polar residues" evidence="12">
    <location>
        <begin position="113"/>
        <end position="133"/>
    </location>
</feature>
<keyword evidence="5 14" id="KW-0732">Signal</keyword>
<keyword evidence="7" id="KW-0965">Cell junction</keyword>
<feature type="transmembrane region" description="Helical" evidence="13">
    <location>
        <begin position="208"/>
        <end position="229"/>
    </location>
</feature>
<comment type="subcellular location">
    <subcellularLocation>
        <location evidence="1">Cell junction</location>
    </subcellularLocation>
    <subcellularLocation>
        <location evidence="10">Cell membrane</location>
        <topology evidence="10">Single-pass type I membrane protein</topology>
        <orientation evidence="10">Extracellular side</orientation>
    </subcellularLocation>
</comment>
<evidence type="ECO:0000256" key="13">
    <source>
        <dbReference type="SAM" id="Phobius"/>
    </source>
</evidence>
<reference evidence="16" key="1">
    <citation type="submission" date="2025-08" db="UniProtKB">
        <authorList>
            <consortium name="RefSeq"/>
        </authorList>
    </citation>
    <scope>IDENTIFICATION</scope>
</reference>
<name>A0A6P7YTC0_9AMPH</name>
<evidence type="ECO:0000256" key="4">
    <source>
        <dbReference type="ARBA" id="ARBA00022692"/>
    </source>
</evidence>
<feature type="chain" id="PRO_5028484592" description="CD99 antigen-like protein 2" evidence="14">
    <location>
        <begin position="25"/>
        <end position="282"/>
    </location>
</feature>
<evidence type="ECO:0000256" key="6">
    <source>
        <dbReference type="ARBA" id="ARBA00022889"/>
    </source>
</evidence>
<evidence type="ECO:0000256" key="11">
    <source>
        <dbReference type="ARBA" id="ARBA00040427"/>
    </source>
</evidence>
<dbReference type="PANTHER" id="PTHR15076:SF12">
    <property type="entry name" value="CD99 ANTIGEN-LIKE PROTEIN 2"/>
    <property type="match status" value="1"/>
</dbReference>
<evidence type="ECO:0000256" key="14">
    <source>
        <dbReference type="SAM" id="SignalP"/>
    </source>
</evidence>
<evidence type="ECO:0000256" key="1">
    <source>
        <dbReference type="ARBA" id="ARBA00004282"/>
    </source>
</evidence>
<dbReference type="PANTHER" id="PTHR15076">
    <property type="entry name" value="CD99/MIC2 PROTEIN RELATED"/>
    <property type="match status" value="1"/>
</dbReference>
<dbReference type="Pfam" id="PF12301">
    <property type="entry name" value="CD99L2"/>
    <property type="match status" value="1"/>
</dbReference>
<dbReference type="GO" id="GO:2000391">
    <property type="term" value="P:positive regulation of neutrophil extravasation"/>
    <property type="evidence" value="ECO:0007669"/>
    <property type="project" value="TreeGrafter"/>
</dbReference>